<dbReference type="PATRIC" id="fig|1423719.4.peg.1296"/>
<dbReference type="RefSeq" id="WP_057974331.1">
    <property type="nucleotide sequence ID" value="NZ_AZDI01000006.1"/>
</dbReference>
<comment type="caution">
    <text evidence="1">The sequence shown here is derived from an EMBL/GenBank/DDBJ whole genome shotgun (WGS) entry which is preliminary data.</text>
</comment>
<evidence type="ECO:0000313" key="2">
    <source>
        <dbReference type="Proteomes" id="UP000051450"/>
    </source>
</evidence>
<name>A0A0R1HHW0_9LACO</name>
<evidence type="ECO:0000313" key="1">
    <source>
        <dbReference type="EMBL" id="KRK45624.1"/>
    </source>
</evidence>
<keyword evidence="2" id="KW-1185">Reference proteome</keyword>
<evidence type="ECO:0008006" key="3">
    <source>
        <dbReference type="Google" id="ProtNLM"/>
    </source>
</evidence>
<dbReference type="STRING" id="1423719.FC66_GL001275"/>
<dbReference type="EMBL" id="AZDI01000006">
    <property type="protein sequence ID" value="KRK45624.1"/>
    <property type="molecule type" value="Genomic_DNA"/>
</dbReference>
<dbReference type="SUPFAM" id="SSF55961">
    <property type="entry name" value="Bet v1-like"/>
    <property type="match status" value="1"/>
</dbReference>
<protein>
    <recommendedName>
        <fullName evidence="3">Polyketide cyclase / dehydrase and lipid transport</fullName>
    </recommendedName>
</protein>
<sequence>MNELLFSNTISIESSKETIALLLQNPKFLLKWVPDIIQVDPLDDQKFNIRRTDSALNKNEQLSISTENDTISYQSTGGKLEYTLSFILTSNDTKTLVEECFYLSPNNHSHLPLKLLTPIAKHAFNSNLQGLKKVIEIN</sequence>
<dbReference type="Proteomes" id="UP000051450">
    <property type="component" value="Unassembled WGS sequence"/>
</dbReference>
<gene>
    <name evidence="1" type="ORF">FC66_GL001275</name>
</gene>
<dbReference type="InterPro" id="IPR023393">
    <property type="entry name" value="START-like_dom_sf"/>
</dbReference>
<reference evidence="1 2" key="1">
    <citation type="journal article" date="2015" name="Genome Announc.">
        <title>Expanding the biotechnology potential of lactobacilli through comparative genomics of 213 strains and associated genera.</title>
        <authorList>
            <person name="Sun Z."/>
            <person name="Harris H.M."/>
            <person name="McCann A."/>
            <person name="Guo C."/>
            <person name="Argimon S."/>
            <person name="Zhang W."/>
            <person name="Yang X."/>
            <person name="Jeffery I.B."/>
            <person name="Cooney J.C."/>
            <person name="Kagawa T.F."/>
            <person name="Liu W."/>
            <person name="Song Y."/>
            <person name="Salvetti E."/>
            <person name="Wrobel A."/>
            <person name="Rasinkangas P."/>
            <person name="Parkhill J."/>
            <person name="Rea M.C."/>
            <person name="O'Sullivan O."/>
            <person name="Ritari J."/>
            <person name="Douillard F.P."/>
            <person name="Paul Ross R."/>
            <person name="Yang R."/>
            <person name="Briner A.E."/>
            <person name="Felis G.E."/>
            <person name="de Vos W.M."/>
            <person name="Barrangou R."/>
            <person name="Klaenhammer T.R."/>
            <person name="Caufield P.W."/>
            <person name="Cui Y."/>
            <person name="Zhang H."/>
            <person name="O'Toole P.W."/>
        </authorList>
    </citation>
    <scope>NUCLEOTIDE SEQUENCE [LARGE SCALE GENOMIC DNA]</scope>
    <source>
        <strain evidence="1 2">DSM 15638</strain>
    </source>
</reference>
<organism evidence="1 2">
    <name type="scientific">Dellaglioa algida DSM 15638</name>
    <dbReference type="NCBI Taxonomy" id="1423719"/>
    <lineage>
        <taxon>Bacteria</taxon>
        <taxon>Bacillati</taxon>
        <taxon>Bacillota</taxon>
        <taxon>Bacilli</taxon>
        <taxon>Lactobacillales</taxon>
        <taxon>Lactobacillaceae</taxon>
        <taxon>Dellaglioa</taxon>
    </lineage>
</organism>
<dbReference type="AlphaFoldDB" id="A0A0R1HHW0"/>
<accession>A0A0R1HHW0</accession>
<proteinExistence type="predicted"/>
<dbReference type="OrthoDB" id="2190459at2"/>
<dbReference type="Gene3D" id="3.30.530.20">
    <property type="match status" value="1"/>
</dbReference>